<keyword evidence="3 4" id="KW-0539">Nucleus</keyword>
<evidence type="ECO:0000313" key="8">
    <source>
        <dbReference type="Proteomes" id="UP000494165"/>
    </source>
</evidence>
<evidence type="ECO:0000256" key="2">
    <source>
        <dbReference type="ARBA" id="ARBA00022552"/>
    </source>
</evidence>
<dbReference type="GO" id="GO:0030687">
    <property type="term" value="C:preribosome, large subunit precursor"/>
    <property type="evidence" value="ECO:0007669"/>
    <property type="project" value="UniProtKB-UniRule"/>
</dbReference>
<protein>
    <recommendedName>
        <fullName evidence="4">Pescadillo homolog</fullName>
    </recommendedName>
</protein>
<dbReference type="InterPro" id="IPR036420">
    <property type="entry name" value="BRCT_dom_sf"/>
</dbReference>
<feature type="region of interest" description="Disordered" evidence="5">
    <location>
        <begin position="559"/>
        <end position="600"/>
    </location>
</feature>
<dbReference type="GO" id="GO:0003723">
    <property type="term" value="F:RNA binding"/>
    <property type="evidence" value="ECO:0007669"/>
    <property type="project" value="TreeGrafter"/>
</dbReference>
<dbReference type="PROSITE" id="PS50172">
    <property type="entry name" value="BRCT"/>
    <property type="match status" value="1"/>
</dbReference>
<dbReference type="GO" id="GO:0070545">
    <property type="term" value="C:PeBoW complex"/>
    <property type="evidence" value="ECO:0007669"/>
    <property type="project" value="TreeGrafter"/>
</dbReference>
<feature type="region of interest" description="Disordered" evidence="5">
    <location>
        <begin position="438"/>
        <end position="515"/>
    </location>
</feature>
<evidence type="ECO:0000313" key="7">
    <source>
        <dbReference type="EMBL" id="CAB3368882.1"/>
    </source>
</evidence>
<dbReference type="GO" id="GO:0000466">
    <property type="term" value="P:maturation of 5.8S rRNA from tricistronic rRNA transcript (SSU-rRNA, 5.8S rRNA, LSU-rRNA)"/>
    <property type="evidence" value="ECO:0007669"/>
    <property type="project" value="UniProtKB-UniRule"/>
</dbReference>
<dbReference type="Gene3D" id="3.40.50.10190">
    <property type="entry name" value="BRCT domain"/>
    <property type="match status" value="1"/>
</dbReference>
<feature type="compositionally biased region" description="Basic residues" evidence="5">
    <location>
        <begin position="587"/>
        <end position="600"/>
    </location>
</feature>
<dbReference type="GO" id="GO:0005654">
    <property type="term" value="C:nucleoplasm"/>
    <property type="evidence" value="ECO:0007669"/>
    <property type="project" value="UniProtKB-SubCell"/>
</dbReference>
<dbReference type="Proteomes" id="UP000494165">
    <property type="component" value="Unassembled WGS sequence"/>
</dbReference>
<evidence type="ECO:0000259" key="6">
    <source>
        <dbReference type="PROSITE" id="PS50172"/>
    </source>
</evidence>
<evidence type="ECO:0000256" key="3">
    <source>
        <dbReference type="ARBA" id="ARBA00023242"/>
    </source>
</evidence>
<dbReference type="AlphaFoldDB" id="A0A8S1CKP1"/>
<sequence>MVNRKKKYEAGTAQRYITRKSAMKKLQLTLKDFRKMCILKGIYPREPANRRKAQKGKTGVKTLYHAKDIKFLSHEPMIWKLREYKIFARRMGRARAIRDFEKVHQYIDSHPTLTLDHIVRERYPTFVDAVRDMDDCLTLCFMFSTFPSIKHVRRDFSALCRRLTVEFMHYVMAARALRKVFISIKGYYFQADISGQTVTWIIPHVFPYKPESKDDVDFRIMSTFVEFYTVMLGFINFKLYHSLNLYYPPKFPVSSKDAESKLLVDQDVFVSERIAALNSNLLNSDGSANEYVEEEFDMDDIHLTDDPQKIAEAREERDKVKNLKTLFKGLKVFVGREVPREPVVFVLRCFGAEVSWDPLLFVGSTFDEHDTKITHQIVDRPSLDRTYLSRYYVQPQWIFDSVNARKLLPEVDYLMGKTLPPHLSPFTIVRDGQYQPPEEQALREGVPFKPQVLEEEKSEDEEESENDEEAGDDDDKDEDVNSDDDDDDDDDEENEDSDYDEDEEAKAISSKELKVKQMAVKAGELAKENPRQQQIDEAAQLRLRERMIARKHRKLYKSMMKGRRSRQHEINLLTKKRKAIDEETKASKKKTKKKKQPADK</sequence>
<feature type="compositionally biased region" description="Basic and acidic residues" evidence="5">
    <location>
        <begin position="505"/>
        <end position="515"/>
    </location>
</feature>
<dbReference type="GO" id="GO:0043021">
    <property type="term" value="F:ribonucleoprotein complex binding"/>
    <property type="evidence" value="ECO:0007669"/>
    <property type="project" value="UniProtKB-UniRule"/>
</dbReference>
<evidence type="ECO:0000256" key="4">
    <source>
        <dbReference type="HAMAP-Rule" id="MF_03028"/>
    </source>
</evidence>
<accession>A0A8S1CKP1</accession>
<dbReference type="CDD" id="cd17709">
    <property type="entry name" value="BRCT_pescadillo_like"/>
    <property type="match status" value="1"/>
</dbReference>
<dbReference type="SUPFAM" id="SSF52113">
    <property type="entry name" value="BRCT domain"/>
    <property type="match status" value="1"/>
</dbReference>
<gene>
    <name evidence="7" type="ORF">CLODIP_2_CD02735</name>
</gene>
<organism evidence="7 8">
    <name type="scientific">Cloeon dipterum</name>
    <dbReference type="NCBI Taxonomy" id="197152"/>
    <lineage>
        <taxon>Eukaryota</taxon>
        <taxon>Metazoa</taxon>
        <taxon>Ecdysozoa</taxon>
        <taxon>Arthropoda</taxon>
        <taxon>Hexapoda</taxon>
        <taxon>Insecta</taxon>
        <taxon>Pterygota</taxon>
        <taxon>Palaeoptera</taxon>
        <taxon>Ephemeroptera</taxon>
        <taxon>Pisciforma</taxon>
        <taxon>Baetidae</taxon>
        <taxon>Cloeon</taxon>
    </lineage>
</organism>
<comment type="function">
    <text evidence="4">Required for maturation of ribosomal RNAs and formation of the large ribosomal subunit.</text>
</comment>
<keyword evidence="2 4" id="KW-0698">rRNA processing</keyword>
<evidence type="ECO:0000256" key="1">
    <source>
        <dbReference type="ARBA" id="ARBA00022517"/>
    </source>
</evidence>
<comment type="caution">
    <text evidence="7">The sequence shown here is derived from an EMBL/GenBank/DDBJ whole genome shotgun (WGS) entry which is preliminary data.</text>
</comment>
<feature type="compositionally biased region" description="Acidic residues" evidence="5">
    <location>
        <begin position="456"/>
        <end position="504"/>
    </location>
</feature>
<dbReference type="EMBL" id="CADEPI010000040">
    <property type="protein sequence ID" value="CAB3368882.1"/>
    <property type="molecule type" value="Genomic_DNA"/>
</dbReference>
<dbReference type="GO" id="GO:0000463">
    <property type="term" value="P:maturation of LSU-rRNA from tricistronic rRNA transcript (SSU-rRNA, 5.8S rRNA, LSU-rRNA)"/>
    <property type="evidence" value="ECO:0007669"/>
    <property type="project" value="UniProtKB-UniRule"/>
</dbReference>
<comment type="similarity">
    <text evidence="4">Belongs to the pescadillo family.</text>
</comment>
<name>A0A8S1CKP1_9INSE</name>
<keyword evidence="8" id="KW-1185">Reference proteome</keyword>
<dbReference type="PANTHER" id="PTHR12221:SF6">
    <property type="entry name" value="PESCADILLO HOMOLOG"/>
    <property type="match status" value="1"/>
</dbReference>
<dbReference type="InterPro" id="IPR001357">
    <property type="entry name" value="BRCT_dom"/>
</dbReference>
<comment type="subcellular location">
    <subcellularLocation>
        <location evidence="4">Nucleus</location>
        <location evidence="4">Nucleolus</location>
    </subcellularLocation>
    <subcellularLocation>
        <location evidence="4">Nucleus</location>
        <location evidence="4">Nucleoplasm</location>
    </subcellularLocation>
</comment>
<dbReference type="PANTHER" id="PTHR12221">
    <property type="entry name" value="PESCADILLO - RELATED"/>
    <property type="match status" value="1"/>
</dbReference>
<dbReference type="InterPro" id="IPR010613">
    <property type="entry name" value="PES"/>
</dbReference>
<feature type="domain" description="BRCT" evidence="6">
    <location>
        <begin position="322"/>
        <end position="415"/>
    </location>
</feature>
<dbReference type="OrthoDB" id="10264910at2759"/>
<proteinExistence type="inferred from homology"/>
<dbReference type="Pfam" id="PF06732">
    <property type="entry name" value="Pescadillo_N"/>
    <property type="match status" value="1"/>
</dbReference>
<keyword evidence="1 4" id="KW-0690">Ribosome biogenesis</keyword>
<reference evidence="7 8" key="1">
    <citation type="submission" date="2020-04" db="EMBL/GenBank/DDBJ databases">
        <authorList>
            <person name="Alioto T."/>
            <person name="Alioto T."/>
            <person name="Gomez Garrido J."/>
        </authorList>
    </citation>
    <scope>NUCLEOTIDE SEQUENCE [LARGE SCALE GENOMIC DNA]</scope>
</reference>
<dbReference type="SMART" id="SM00292">
    <property type="entry name" value="BRCT"/>
    <property type="match status" value="1"/>
</dbReference>
<dbReference type="FunFam" id="3.40.50.10190:FF:000002">
    <property type="entry name" value="Pescadillo homolog"/>
    <property type="match status" value="1"/>
</dbReference>
<dbReference type="HAMAP" id="MF_03028">
    <property type="entry name" value="Pescadillo"/>
    <property type="match status" value="1"/>
</dbReference>
<evidence type="ECO:0000256" key="5">
    <source>
        <dbReference type="SAM" id="MobiDB-lite"/>
    </source>
</evidence>